<feature type="signal peptide" evidence="1">
    <location>
        <begin position="1"/>
        <end position="16"/>
    </location>
</feature>
<dbReference type="AlphaFoldDB" id="A0A1V6PDU6"/>
<gene>
    <name evidence="2" type="ORF">PENDEC_c009G00854</name>
</gene>
<evidence type="ECO:0008006" key="4">
    <source>
        <dbReference type="Google" id="ProtNLM"/>
    </source>
</evidence>
<evidence type="ECO:0000256" key="1">
    <source>
        <dbReference type="SAM" id="SignalP"/>
    </source>
</evidence>
<organism evidence="2 3">
    <name type="scientific">Penicillium decumbens</name>
    <dbReference type="NCBI Taxonomy" id="69771"/>
    <lineage>
        <taxon>Eukaryota</taxon>
        <taxon>Fungi</taxon>
        <taxon>Dikarya</taxon>
        <taxon>Ascomycota</taxon>
        <taxon>Pezizomycotina</taxon>
        <taxon>Eurotiomycetes</taxon>
        <taxon>Eurotiomycetidae</taxon>
        <taxon>Eurotiales</taxon>
        <taxon>Aspergillaceae</taxon>
        <taxon>Penicillium</taxon>
    </lineage>
</organism>
<proteinExistence type="predicted"/>
<dbReference type="Proteomes" id="UP000191522">
    <property type="component" value="Unassembled WGS sequence"/>
</dbReference>
<dbReference type="EMBL" id="MDYL01000009">
    <property type="protein sequence ID" value="OQD74927.1"/>
    <property type="molecule type" value="Genomic_DNA"/>
</dbReference>
<feature type="chain" id="PRO_5012166967" description="AA1-like domain-containing protein" evidence="1">
    <location>
        <begin position="17"/>
        <end position="148"/>
    </location>
</feature>
<keyword evidence="1" id="KW-0732">Signal</keyword>
<evidence type="ECO:0000313" key="2">
    <source>
        <dbReference type="EMBL" id="OQD74927.1"/>
    </source>
</evidence>
<dbReference type="OrthoDB" id="4303386at2759"/>
<protein>
    <recommendedName>
        <fullName evidence="4">AA1-like domain-containing protein</fullName>
    </recommendedName>
</protein>
<accession>A0A1V6PDU6</accession>
<reference evidence="3" key="1">
    <citation type="journal article" date="2017" name="Nat. Microbiol.">
        <title>Global analysis of biosynthetic gene clusters reveals vast potential of secondary metabolite production in Penicillium species.</title>
        <authorList>
            <person name="Nielsen J.C."/>
            <person name="Grijseels S."/>
            <person name="Prigent S."/>
            <person name="Ji B."/>
            <person name="Dainat J."/>
            <person name="Nielsen K.F."/>
            <person name="Frisvad J.C."/>
            <person name="Workman M."/>
            <person name="Nielsen J."/>
        </authorList>
    </citation>
    <scope>NUCLEOTIDE SEQUENCE [LARGE SCALE GENOMIC DNA]</scope>
    <source>
        <strain evidence="3">IBT 11843</strain>
    </source>
</reference>
<comment type="caution">
    <text evidence="2">The sequence shown here is derived from an EMBL/GenBank/DDBJ whole genome shotgun (WGS) entry which is preliminary data.</text>
</comment>
<keyword evidence="3" id="KW-1185">Reference proteome</keyword>
<name>A0A1V6PDU6_PENDC</name>
<evidence type="ECO:0000313" key="3">
    <source>
        <dbReference type="Proteomes" id="UP000191522"/>
    </source>
</evidence>
<sequence length="148" mass="16730">MKFLSTIQFLAITTLASPITLKQTQTLEIQNLSANHYSNVTLSNLQFTLHNPTINIIDNCNMSWNTSSEIQPGLAPQKCQRGQFEFGFRYGIGDIERFTLVVQQVNGSAQGSSVVSAYRRDPDWICLWNPVRGIQEHCVWNGILRVEV</sequence>